<dbReference type="UniPathway" id="UPA00753"/>
<evidence type="ECO:0000256" key="12">
    <source>
        <dbReference type="SAM" id="Phobius"/>
    </source>
</evidence>
<dbReference type="GeneID" id="18913274"/>
<dbReference type="Proteomes" id="UP000008370">
    <property type="component" value="Unassembled WGS sequence"/>
</dbReference>
<protein>
    <recommendedName>
        <fullName evidence="16">Protein-S-isoprenylcysteine O-methyltransferase</fullName>
    </recommendedName>
</protein>
<evidence type="ECO:0000256" key="11">
    <source>
        <dbReference type="ARBA" id="ARBA00023264"/>
    </source>
</evidence>
<evidence type="ECO:0000256" key="3">
    <source>
        <dbReference type="ARBA" id="ARBA00022603"/>
    </source>
</evidence>
<dbReference type="GO" id="GO:0032259">
    <property type="term" value="P:methylation"/>
    <property type="evidence" value="ECO:0007669"/>
    <property type="project" value="UniProtKB-KW"/>
</dbReference>
<proteinExistence type="predicted"/>
<keyword evidence="2" id="KW-0444">Lipid biosynthesis</keyword>
<feature type="transmembrane region" description="Helical" evidence="12">
    <location>
        <begin position="96"/>
        <end position="119"/>
    </location>
</feature>
<dbReference type="KEGG" id="pco:PHACADRAFT_212749"/>
<evidence type="ECO:0000256" key="10">
    <source>
        <dbReference type="ARBA" id="ARBA00023209"/>
    </source>
</evidence>
<evidence type="ECO:0000256" key="6">
    <source>
        <dbReference type="ARBA" id="ARBA00022824"/>
    </source>
</evidence>
<name>K5VZX4_PHACS</name>
<dbReference type="Pfam" id="PF04191">
    <property type="entry name" value="PEMT"/>
    <property type="match status" value="1"/>
</dbReference>
<dbReference type="InParanoid" id="K5VZX4"/>
<keyword evidence="5 12" id="KW-0812">Transmembrane</keyword>
<dbReference type="PANTHER" id="PTHR12714">
    <property type="entry name" value="PROTEIN-S ISOPRENYLCYSTEINE O-METHYLTRANSFERASE"/>
    <property type="match status" value="1"/>
</dbReference>
<feature type="transmembrane region" description="Helical" evidence="12">
    <location>
        <begin position="59"/>
        <end position="84"/>
    </location>
</feature>
<dbReference type="GO" id="GO:0006656">
    <property type="term" value="P:phosphatidylcholine biosynthetic process"/>
    <property type="evidence" value="ECO:0007669"/>
    <property type="project" value="UniProtKB-UniPathway"/>
</dbReference>
<accession>K5VZX4</accession>
<evidence type="ECO:0000256" key="13">
    <source>
        <dbReference type="SAM" id="SignalP"/>
    </source>
</evidence>
<feature type="transmembrane region" description="Helical" evidence="12">
    <location>
        <begin position="188"/>
        <end position="209"/>
    </location>
</feature>
<keyword evidence="4" id="KW-0949">S-adenosyl-L-methionine</keyword>
<keyword evidence="6" id="KW-0256">Endoplasmic reticulum</keyword>
<evidence type="ECO:0000313" key="15">
    <source>
        <dbReference type="Proteomes" id="UP000008370"/>
    </source>
</evidence>
<dbReference type="Gene3D" id="1.20.120.1630">
    <property type="match status" value="1"/>
</dbReference>
<evidence type="ECO:0000256" key="9">
    <source>
        <dbReference type="ARBA" id="ARBA00023136"/>
    </source>
</evidence>
<dbReference type="GO" id="GO:0008168">
    <property type="term" value="F:methyltransferase activity"/>
    <property type="evidence" value="ECO:0007669"/>
    <property type="project" value="UniProtKB-KW"/>
</dbReference>
<comment type="subcellular location">
    <subcellularLocation>
        <location evidence="1">Endomembrane system</location>
        <topology evidence="1">Multi-pass membrane protein</topology>
    </subcellularLocation>
</comment>
<evidence type="ECO:0000256" key="2">
    <source>
        <dbReference type="ARBA" id="ARBA00022516"/>
    </source>
</evidence>
<keyword evidence="7 12" id="KW-1133">Transmembrane helix</keyword>
<keyword evidence="10" id="KW-0594">Phospholipid biosynthesis</keyword>
<dbReference type="RefSeq" id="XP_007399956.1">
    <property type="nucleotide sequence ID" value="XM_007399894.1"/>
</dbReference>
<keyword evidence="3" id="KW-0489">Methyltransferase</keyword>
<dbReference type="OrthoDB" id="422086at2759"/>
<reference evidence="14 15" key="1">
    <citation type="journal article" date="2012" name="BMC Genomics">
        <title>Comparative genomics of the white-rot fungi, Phanerochaete carnosa and P. chrysosporium, to elucidate the genetic basis of the distinct wood types they colonize.</title>
        <authorList>
            <person name="Suzuki H."/>
            <person name="MacDonald J."/>
            <person name="Syed K."/>
            <person name="Salamov A."/>
            <person name="Hori C."/>
            <person name="Aerts A."/>
            <person name="Henrissat B."/>
            <person name="Wiebenga A."/>
            <person name="vanKuyk P.A."/>
            <person name="Barry K."/>
            <person name="Lindquist E."/>
            <person name="LaButti K."/>
            <person name="Lapidus A."/>
            <person name="Lucas S."/>
            <person name="Coutinho P."/>
            <person name="Gong Y."/>
            <person name="Samejima M."/>
            <person name="Mahadevan R."/>
            <person name="Abou-Zaid M."/>
            <person name="de Vries R.P."/>
            <person name="Igarashi K."/>
            <person name="Yadav J.S."/>
            <person name="Grigoriev I.V."/>
            <person name="Master E.R."/>
        </authorList>
    </citation>
    <scope>NUCLEOTIDE SEQUENCE [LARGE SCALE GENOMIC DNA]</scope>
    <source>
        <strain evidence="14 15">HHB-10118-sp</strain>
    </source>
</reference>
<dbReference type="HOGENOM" id="CLU_065200_6_0_1"/>
<dbReference type="GO" id="GO:0012505">
    <property type="term" value="C:endomembrane system"/>
    <property type="evidence" value="ECO:0007669"/>
    <property type="project" value="UniProtKB-SubCell"/>
</dbReference>
<keyword evidence="9 12" id="KW-0472">Membrane</keyword>
<evidence type="ECO:0000256" key="5">
    <source>
        <dbReference type="ARBA" id="ARBA00022692"/>
    </source>
</evidence>
<evidence type="ECO:0000256" key="4">
    <source>
        <dbReference type="ARBA" id="ARBA00022691"/>
    </source>
</evidence>
<keyword evidence="3" id="KW-0808">Transferase</keyword>
<dbReference type="AlphaFoldDB" id="K5VZX4"/>
<feature type="chain" id="PRO_5003885281" description="Protein-S-isoprenylcysteine O-methyltransferase" evidence="13">
    <location>
        <begin position="24"/>
        <end position="242"/>
    </location>
</feature>
<keyword evidence="11" id="KW-1208">Phospholipid metabolism</keyword>
<keyword evidence="8" id="KW-0443">Lipid metabolism</keyword>
<gene>
    <name evidence="14" type="ORF">PHACADRAFT_212749</name>
</gene>
<dbReference type="PANTHER" id="PTHR12714:SF9">
    <property type="entry name" value="PROTEIN-S-ISOPRENYLCYSTEINE O-METHYLTRANSFERASE"/>
    <property type="match status" value="1"/>
</dbReference>
<keyword evidence="13" id="KW-0732">Signal</keyword>
<feature type="signal peptide" evidence="13">
    <location>
        <begin position="1"/>
        <end position="23"/>
    </location>
</feature>
<evidence type="ECO:0000313" key="14">
    <source>
        <dbReference type="EMBL" id="EKM52179.1"/>
    </source>
</evidence>
<dbReference type="EMBL" id="JH930476">
    <property type="protein sequence ID" value="EKM52179.1"/>
    <property type="molecule type" value="Genomic_DNA"/>
</dbReference>
<dbReference type="InterPro" id="IPR007318">
    <property type="entry name" value="Phopholipid_MeTrfase"/>
</dbReference>
<evidence type="ECO:0000256" key="7">
    <source>
        <dbReference type="ARBA" id="ARBA00022989"/>
    </source>
</evidence>
<keyword evidence="15" id="KW-1185">Reference proteome</keyword>
<organism evidence="14 15">
    <name type="scientific">Phanerochaete carnosa (strain HHB-10118-sp)</name>
    <name type="common">White-rot fungus</name>
    <name type="synonym">Peniophora carnosa</name>
    <dbReference type="NCBI Taxonomy" id="650164"/>
    <lineage>
        <taxon>Eukaryota</taxon>
        <taxon>Fungi</taxon>
        <taxon>Dikarya</taxon>
        <taxon>Basidiomycota</taxon>
        <taxon>Agaricomycotina</taxon>
        <taxon>Agaricomycetes</taxon>
        <taxon>Polyporales</taxon>
        <taxon>Phanerochaetaceae</taxon>
        <taxon>Phanerochaete</taxon>
    </lineage>
</organism>
<evidence type="ECO:0000256" key="1">
    <source>
        <dbReference type="ARBA" id="ARBA00004127"/>
    </source>
</evidence>
<evidence type="ECO:0000256" key="8">
    <source>
        <dbReference type="ARBA" id="ARBA00023098"/>
    </source>
</evidence>
<evidence type="ECO:0008006" key="16">
    <source>
        <dbReference type="Google" id="ProtNLM"/>
    </source>
</evidence>
<sequence>MNTALCLRVVLLVASSISSHVSCTPPNAVPRAEERAKFEGQQTSHFGEKGFTAVRAASLLTFIVHIANAIALLTILSAVGALAIHELSDWLLRVVAVDPLAVSPAFAIGTLLMIIGSLIRSVSYKYLGRHFTFQLSIQKNHKLITSGPYSVIRHPGYTGGCVYMVGVAISQLGPGSLYAELGLWMSPLGFAAGVCQLVFITYAVFTMLFRVWREDSVLMEEFGEEWFAWTRRTPCRLIPGVY</sequence>